<organism evidence="1">
    <name type="scientific">uncultured Segetibacter sp</name>
    <dbReference type="NCBI Taxonomy" id="481133"/>
    <lineage>
        <taxon>Bacteria</taxon>
        <taxon>Pseudomonadati</taxon>
        <taxon>Bacteroidota</taxon>
        <taxon>Chitinophagia</taxon>
        <taxon>Chitinophagales</taxon>
        <taxon>Chitinophagaceae</taxon>
        <taxon>Segetibacter</taxon>
        <taxon>environmental samples</taxon>
    </lineage>
</organism>
<evidence type="ECO:0000313" key="1">
    <source>
        <dbReference type="EMBL" id="CAA9479249.1"/>
    </source>
</evidence>
<dbReference type="EMBL" id="CADCVN010000347">
    <property type="protein sequence ID" value="CAA9479249.1"/>
    <property type="molecule type" value="Genomic_DNA"/>
</dbReference>
<protein>
    <submittedName>
        <fullName evidence="1">Uncharacterized protein</fullName>
    </submittedName>
</protein>
<reference evidence="1" key="1">
    <citation type="submission" date="2020-02" db="EMBL/GenBank/DDBJ databases">
        <authorList>
            <person name="Meier V. D."/>
        </authorList>
    </citation>
    <scope>NUCLEOTIDE SEQUENCE</scope>
    <source>
        <strain evidence="1">AVDCRST_MAG96</strain>
    </source>
</reference>
<dbReference type="AlphaFoldDB" id="A0A6J4RQD7"/>
<sequence length="49" mass="5631">MPRAKIRKKEFIMACSPLEQFAIIPLIPIHIGNFYLSFTCGARARYSMV</sequence>
<accession>A0A6J4RQD7</accession>
<name>A0A6J4RQD7_9BACT</name>
<proteinExistence type="predicted"/>
<gene>
    <name evidence="1" type="ORF">AVDCRST_MAG96-922</name>
</gene>